<dbReference type="AlphaFoldDB" id="A0A1N5THU6"/>
<dbReference type="RefSeq" id="WP_143728133.1">
    <property type="nucleotide sequence ID" value="NZ_FSQT01000001.1"/>
</dbReference>
<protein>
    <submittedName>
        <fullName evidence="2">Uncharacterized protein</fullName>
    </submittedName>
</protein>
<keyword evidence="3" id="KW-1185">Reference proteome</keyword>
<evidence type="ECO:0000313" key="2">
    <source>
        <dbReference type="EMBL" id="SIM48020.1"/>
    </source>
</evidence>
<accession>A0A1N5THU6</accession>
<evidence type="ECO:0000313" key="3">
    <source>
        <dbReference type="Proteomes" id="UP000185124"/>
    </source>
</evidence>
<dbReference type="Proteomes" id="UP000185124">
    <property type="component" value="Unassembled WGS sequence"/>
</dbReference>
<name>A0A1N5THU6_9ACTN</name>
<dbReference type="OrthoDB" id="9974831at2"/>
<feature type="region of interest" description="Disordered" evidence="1">
    <location>
        <begin position="136"/>
        <end position="170"/>
    </location>
</feature>
<reference evidence="3" key="1">
    <citation type="submission" date="2016-12" db="EMBL/GenBank/DDBJ databases">
        <authorList>
            <person name="Varghese N."/>
            <person name="Submissions S."/>
        </authorList>
    </citation>
    <scope>NUCLEOTIDE SEQUENCE [LARGE SCALE GENOMIC DNA]</scope>
    <source>
        <strain evidence="3">DSM 45599</strain>
    </source>
</reference>
<dbReference type="EMBL" id="FSQT01000001">
    <property type="protein sequence ID" value="SIM48020.1"/>
    <property type="molecule type" value="Genomic_DNA"/>
</dbReference>
<organism evidence="2 3">
    <name type="scientific">Micromonospora cremea</name>
    <dbReference type="NCBI Taxonomy" id="709881"/>
    <lineage>
        <taxon>Bacteria</taxon>
        <taxon>Bacillati</taxon>
        <taxon>Actinomycetota</taxon>
        <taxon>Actinomycetes</taxon>
        <taxon>Micromonosporales</taxon>
        <taxon>Micromonosporaceae</taxon>
        <taxon>Micromonospora</taxon>
    </lineage>
</organism>
<feature type="compositionally biased region" description="Basic and acidic residues" evidence="1">
    <location>
        <begin position="151"/>
        <end position="162"/>
    </location>
</feature>
<sequence length="170" mass="18748">MNLLTSVVVPLASIAVGAVLTYWLNVRTRKASQVEELINAAIGAVAMEEASRSAITAVRGVEHLPDAERVALEHSVIRAAIENHNAKNMLAREALARVMVIDQGVRRYYYEPETISQYSAEILAYLLRLRGDRRRRRGGAGLGHEQPSEQPSRRPSADDRGPAQHSTQAK</sequence>
<gene>
    <name evidence="2" type="ORF">SAMN04489832_0186</name>
</gene>
<evidence type="ECO:0000256" key="1">
    <source>
        <dbReference type="SAM" id="MobiDB-lite"/>
    </source>
</evidence>
<proteinExistence type="predicted"/>